<feature type="compositionally biased region" description="Acidic residues" evidence="4">
    <location>
        <begin position="855"/>
        <end position="873"/>
    </location>
</feature>
<feature type="region of interest" description="Disordered" evidence="4">
    <location>
        <begin position="478"/>
        <end position="514"/>
    </location>
</feature>
<evidence type="ECO:0000256" key="1">
    <source>
        <dbReference type="ARBA" id="ARBA00004123"/>
    </source>
</evidence>
<protein>
    <submittedName>
        <fullName evidence="6">OLC1v1026353C1</fullName>
    </submittedName>
</protein>
<feature type="compositionally biased region" description="Polar residues" evidence="4">
    <location>
        <begin position="495"/>
        <end position="508"/>
    </location>
</feature>
<proteinExistence type="inferred from homology"/>
<dbReference type="PANTHER" id="PTHR34105:SF1">
    <property type="entry name" value="PROLINE-, GLUTAMIC ACID- AND LEUCINE-RICH PROTEIN 1"/>
    <property type="match status" value="1"/>
</dbReference>
<dbReference type="GO" id="GO:0006364">
    <property type="term" value="P:rRNA processing"/>
    <property type="evidence" value="ECO:0007669"/>
    <property type="project" value="TreeGrafter"/>
</dbReference>
<gene>
    <name evidence="6" type="ORF">OLC1_LOCUS3294</name>
</gene>
<evidence type="ECO:0000313" key="6">
    <source>
        <dbReference type="EMBL" id="CAI9091345.1"/>
    </source>
</evidence>
<evidence type="ECO:0000256" key="2">
    <source>
        <dbReference type="ARBA" id="ARBA00010511"/>
    </source>
</evidence>
<dbReference type="InterPro" id="IPR016024">
    <property type="entry name" value="ARM-type_fold"/>
</dbReference>
<sequence length="873" mass="95906">MASLDADNKVFNDVARKPELLRKLLRESVPDLKHPLTDYTDLLPIVHYVQNGGLLCERVPDSTCQKLIDAWKTAVDAWDRRLTSLASSDLPNNVYAGMCLLRLTIQECSEERFSASYDGWFNNIIFSHIQASEPNSLKVASWASVSDLLTRLGGSPTASLTAKKDGALGKKLIQPVLKLLYEKSPVCVLEEAIRSLRALINFFPFSVNHQYDNVEAALFSRFMSENDNTDLLKKLGDCLLMLPKSKGDADSWLIMMQKVLLFINSQLNVAFEGLKEETNNNEVVRLLVPPEKGPPSPLGGPTALEKHSDLAKKWPERVLVSRVSTLMSCCTMMLSGYPVQVEVPVRPLIALTKRVLMVDGSLSLSSPFNPILRHEFMCAELPMLHSCSLDLLRSLIKGLRSQLLPHMADITRLLTEYFRTCSLPEIRIKVYSVLELLLQSMGIGIAIYLIEVVTSNAFIDLGSSFHEKSSTCYAGSYKTSEEAEQQPSHKKRKLATSTGSQEEVSQRGSLDGERSRSLSPISVRIAALKVLEELLTVAGAFRSESWRPKVDNLLIGVATNACKGLAHDRNAAPMWQKFQCAALSALKASLLSPGRVRSPHLPQSLEIFRKGTREIGTTIYGECSSALLSLEVLIHPRANPLIDYQSFVVDDDDAGGASLKLPKFSNHIKNDSSLISMQAKQPFQTHSDDDLYKSWINTETEVGIGKNTATDEDPYGMSDDCPSVIGVDNLGHSVAIAADTIAVDGDEMRVESMAEETQKLLVTTSDHSAIKSHRLVSDSVASNSKNAFAEAPEKHDYNSQGGMDKTAMQGIEAPASEKEVEDLDNSRSKILDEISARVAATTANVGKSTTTASNAEDDDDYIPDIIDAEPDSE</sequence>
<dbReference type="SUPFAM" id="SSF48371">
    <property type="entry name" value="ARM repeat"/>
    <property type="match status" value="1"/>
</dbReference>
<dbReference type="PANTHER" id="PTHR34105">
    <property type="entry name" value="PROLINE-, GLUTAMIC ACID- AND LEUCINE-RICH PROTEIN 1"/>
    <property type="match status" value="1"/>
</dbReference>
<organism evidence="6 7">
    <name type="scientific">Oldenlandia corymbosa var. corymbosa</name>
    <dbReference type="NCBI Taxonomy" id="529605"/>
    <lineage>
        <taxon>Eukaryota</taxon>
        <taxon>Viridiplantae</taxon>
        <taxon>Streptophyta</taxon>
        <taxon>Embryophyta</taxon>
        <taxon>Tracheophyta</taxon>
        <taxon>Spermatophyta</taxon>
        <taxon>Magnoliopsida</taxon>
        <taxon>eudicotyledons</taxon>
        <taxon>Gunneridae</taxon>
        <taxon>Pentapetalae</taxon>
        <taxon>asterids</taxon>
        <taxon>lamiids</taxon>
        <taxon>Gentianales</taxon>
        <taxon>Rubiaceae</taxon>
        <taxon>Rubioideae</taxon>
        <taxon>Spermacoceae</taxon>
        <taxon>Hedyotis-Oldenlandia complex</taxon>
        <taxon>Oldenlandia</taxon>
    </lineage>
</organism>
<dbReference type="Gene3D" id="1.25.10.10">
    <property type="entry name" value="Leucine-rich Repeat Variant"/>
    <property type="match status" value="1"/>
</dbReference>
<evidence type="ECO:0000313" key="7">
    <source>
        <dbReference type="Proteomes" id="UP001161247"/>
    </source>
</evidence>
<name>A0AAV1C6X8_OLDCO</name>
<keyword evidence="7" id="KW-1185">Reference proteome</keyword>
<reference evidence="6" key="1">
    <citation type="submission" date="2023-03" db="EMBL/GenBank/DDBJ databases">
        <authorList>
            <person name="Julca I."/>
        </authorList>
    </citation>
    <scope>NUCLEOTIDE SEQUENCE</scope>
</reference>
<dbReference type="Proteomes" id="UP001161247">
    <property type="component" value="Chromosome 1"/>
</dbReference>
<feature type="domain" description="Pre-rRNA-processing protein RIX1 N-terminal" evidence="5">
    <location>
        <begin position="32"/>
        <end position="228"/>
    </location>
</feature>
<comment type="subcellular location">
    <subcellularLocation>
        <location evidence="1">Nucleus</location>
    </subcellularLocation>
</comment>
<evidence type="ECO:0000256" key="4">
    <source>
        <dbReference type="SAM" id="MobiDB-lite"/>
    </source>
</evidence>
<dbReference type="InterPro" id="IPR011989">
    <property type="entry name" value="ARM-like"/>
</dbReference>
<evidence type="ECO:0000256" key="3">
    <source>
        <dbReference type="ARBA" id="ARBA00023242"/>
    </source>
</evidence>
<accession>A0AAV1C6X8</accession>
<feature type="region of interest" description="Disordered" evidence="4">
    <location>
        <begin position="841"/>
        <end position="873"/>
    </location>
</feature>
<dbReference type="InterPro" id="IPR012583">
    <property type="entry name" value="RIX1_N"/>
</dbReference>
<dbReference type="Pfam" id="PF08167">
    <property type="entry name" value="RIX1"/>
    <property type="match status" value="1"/>
</dbReference>
<feature type="compositionally biased region" description="Polar residues" evidence="4">
    <location>
        <begin position="841"/>
        <end position="854"/>
    </location>
</feature>
<evidence type="ECO:0000259" key="5">
    <source>
        <dbReference type="Pfam" id="PF08167"/>
    </source>
</evidence>
<dbReference type="AlphaFoldDB" id="A0AAV1C6X8"/>
<dbReference type="EMBL" id="OX459118">
    <property type="protein sequence ID" value="CAI9091345.1"/>
    <property type="molecule type" value="Genomic_DNA"/>
</dbReference>
<comment type="similarity">
    <text evidence="2">Belongs to the RIX1/PELP1 family.</text>
</comment>
<keyword evidence="3" id="KW-0539">Nucleus</keyword>
<dbReference type="GO" id="GO:0005634">
    <property type="term" value="C:nucleus"/>
    <property type="evidence" value="ECO:0007669"/>
    <property type="project" value="UniProtKB-SubCell"/>
</dbReference>